<feature type="active site" evidence="3">
    <location>
        <position position="140"/>
    </location>
</feature>
<evidence type="ECO:0000256" key="5">
    <source>
        <dbReference type="RuleBase" id="RU362028"/>
    </source>
</evidence>
<reference evidence="8 9" key="1">
    <citation type="submission" date="2017-09" db="EMBL/GenBank/DDBJ databases">
        <title>Bloom of a denitrifying methanotroph, Candidatus Methylomirabilis limnetica, in a deep stratified lake.</title>
        <authorList>
            <person name="Graf J.S."/>
            <person name="Marchant H.K."/>
            <person name="Tienken D."/>
            <person name="Hach P.F."/>
            <person name="Brand A."/>
            <person name="Schubert C.J."/>
            <person name="Kuypers M.M."/>
            <person name="Milucka J."/>
        </authorList>
    </citation>
    <scope>NUCLEOTIDE SEQUENCE [LARGE SCALE GENOMIC DNA]</scope>
    <source>
        <strain evidence="8 9">Zug</strain>
    </source>
</reference>
<organism evidence="8 9">
    <name type="scientific">Candidatus Methylomirabilis limnetica</name>
    <dbReference type="NCBI Taxonomy" id="2033718"/>
    <lineage>
        <taxon>Bacteria</taxon>
        <taxon>Candidatus Methylomirabilota</taxon>
        <taxon>Candidatus Methylomirabilia</taxon>
        <taxon>Candidatus Methylomirabilales</taxon>
        <taxon>Candidatus Methylomirabilaceae</taxon>
        <taxon>Candidatus Methylomirabilis</taxon>
    </lineage>
</organism>
<evidence type="ECO:0000256" key="6">
    <source>
        <dbReference type="SAM" id="MobiDB-lite"/>
    </source>
</evidence>
<evidence type="ECO:0000256" key="3">
    <source>
        <dbReference type="PIRSR" id="PIRSR606225-1"/>
    </source>
</evidence>
<reference evidence="9" key="2">
    <citation type="journal article" date="2018" name="Environ. Microbiol.">
        <title>Bloom of a denitrifying methanotroph, 'Candidatus Methylomirabilis limnetica', in a deep stratified lake.</title>
        <authorList>
            <person name="Graf J.S."/>
            <person name="Mayr M.J."/>
            <person name="Marchant H.K."/>
            <person name="Tienken D."/>
            <person name="Hach P.F."/>
            <person name="Brand A."/>
            <person name="Schubert C.J."/>
            <person name="Kuypers M.M."/>
            <person name="Milucka J."/>
        </authorList>
    </citation>
    <scope>NUCLEOTIDE SEQUENCE [LARGE SCALE GENOMIC DNA]</scope>
    <source>
        <strain evidence="9">Zug</strain>
    </source>
</reference>
<dbReference type="Pfam" id="PF01479">
    <property type="entry name" value="S4"/>
    <property type="match status" value="1"/>
</dbReference>
<dbReference type="GO" id="GO:0003723">
    <property type="term" value="F:RNA binding"/>
    <property type="evidence" value="ECO:0007669"/>
    <property type="project" value="UniProtKB-KW"/>
</dbReference>
<dbReference type="PANTHER" id="PTHR21600:SF44">
    <property type="entry name" value="RIBOSOMAL LARGE SUBUNIT PSEUDOURIDINE SYNTHASE D"/>
    <property type="match status" value="1"/>
</dbReference>
<dbReference type="Pfam" id="PF00849">
    <property type="entry name" value="PseudoU_synth_2"/>
    <property type="match status" value="1"/>
</dbReference>
<dbReference type="InterPro" id="IPR020103">
    <property type="entry name" value="PsdUridine_synth_cat_dom_sf"/>
</dbReference>
<dbReference type="Gene3D" id="3.10.290.10">
    <property type="entry name" value="RNA-binding S4 domain"/>
    <property type="match status" value="1"/>
</dbReference>
<proteinExistence type="inferred from homology"/>
<dbReference type="InterPro" id="IPR006145">
    <property type="entry name" value="PsdUridine_synth_RsuA/RluA"/>
</dbReference>
<evidence type="ECO:0000256" key="1">
    <source>
        <dbReference type="ARBA" id="ARBA00010876"/>
    </source>
</evidence>
<feature type="compositionally biased region" description="Low complexity" evidence="6">
    <location>
        <begin position="315"/>
        <end position="335"/>
    </location>
</feature>
<feature type="region of interest" description="Disordered" evidence="6">
    <location>
        <begin position="315"/>
        <end position="358"/>
    </location>
</feature>
<name>A0A2T4TVU8_9BACT</name>
<dbReference type="SMART" id="SM00363">
    <property type="entry name" value="S4"/>
    <property type="match status" value="1"/>
</dbReference>
<dbReference type="InterPro" id="IPR006225">
    <property type="entry name" value="PsdUridine_synth_RluC/D"/>
</dbReference>
<protein>
    <recommendedName>
        <fullName evidence="5">Pseudouridine synthase</fullName>
        <ecNumber evidence="5">5.4.99.-</ecNumber>
    </recommendedName>
</protein>
<evidence type="ECO:0000256" key="4">
    <source>
        <dbReference type="PROSITE-ProRule" id="PRU00182"/>
    </source>
</evidence>
<dbReference type="RefSeq" id="WP_107563534.1">
    <property type="nucleotide sequence ID" value="NZ_NVQC01000028.1"/>
</dbReference>
<dbReference type="SUPFAM" id="SSF55120">
    <property type="entry name" value="Pseudouridine synthase"/>
    <property type="match status" value="1"/>
</dbReference>
<dbReference type="EMBL" id="NVQC01000028">
    <property type="protein sequence ID" value="PTL35232.1"/>
    <property type="molecule type" value="Genomic_DNA"/>
</dbReference>
<keyword evidence="2 5" id="KW-0413">Isomerase</keyword>
<dbReference type="Proteomes" id="UP000241436">
    <property type="component" value="Unassembled WGS sequence"/>
</dbReference>
<dbReference type="PANTHER" id="PTHR21600">
    <property type="entry name" value="MITOCHONDRIAL RNA PSEUDOURIDINE SYNTHASE"/>
    <property type="match status" value="1"/>
</dbReference>
<dbReference type="PROSITE" id="PS50889">
    <property type="entry name" value="S4"/>
    <property type="match status" value="1"/>
</dbReference>
<evidence type="ECO:0000313" key="9">
    <source>
        <dbReference type="Proteomes" id="UP000241436"/>
    </source>
</evidence>
<dbReference type="InterPro" id="IPR050188">
    <property type="entry name" value="RluA_PseudoU_synthase"/>
</dbReference>
<keyword evidence="4" id="KW-0694">RNA-binding</keyword>
<accession>A0A2T4TVU8</accession>
<comment type="similarity">
    <text evidence="1 5">Belongs to the pseudouridine synthase RluA family.</text>
</comment>
<dbReference type="Gene3D" id="3.30.2350.10">
    <property type="entry name" value="Pseudouridine synthase"/>
    <property type="match status" value="1"/>
</dbReference>
<dbReference type="GO" id="GO:0120159">
    <property type="term" value="F:rRNA pseudouridine synthase activity"/>
    <property type="evidence" value="ECO:0007669"/>
    <property type="project" value="UniProtKB-ARBA"/>
</dbReference>
<evidence type="ECO:0000259" key="7">
    <source>
        <dbReference type="SMART" id="SM00363"/>
    </source>
</evidence>
<dbReference type="EC" id="5.4.99.-" evidence="5"/>
<evidence type="ECO:0000313" key="8">
    <source>
        <dbReference type="EMBL" id="PTL35232.1"/>
    </source>
</evidence>
<dbReference type="OrthoDB" id="9807829at2"/>
<gene>
    <name evidence="8" type="ORF">CLG94_11060</name>
</gene>
<dbReference type="CDD" id="cd02869">
    <property type="entry name" value="PseudoU_synth_RluA_like"/>
    <property type="match status" value="1"/>
</dbReference>
<evidence type="ECO:0000256" key="2">
    <source>
        <dbReference type="ARBA" id="ARBA00023235"/>
    </source>
</evidence>
<dbReference type="GO" id="GO:0000455">
    <property type="term" value="P:enzyme-directed rRNA pseudouridine synthesis"/>
    <property type="evidence" value="ECO:0007669"/>
    <property type="project" value="UniProtKB-ARBA"/>
</dbReference>
<dbReference type="NCBIfam" id="TIGR00005">
    <property type="entry name" value="rluA_subfam"/>
    <property type="match status" value="1"/>
</dbReference>
<comment type="caution">
    <text evidence="8">The sequence shown here is derived from an EMBL/GenBank/DDBJ whole genome shotgun (WGS) entry which is preliminary data.</text>
</comment>
<dbReference type="InterPro" id="IPR006224">
    <property type="entry name" value="PsdUridine_synth_RluA-like_CS"/>
</dbReference>
<dbReference type="PROSITE" id="PS01129">
    <property type="entry name" value="PSI_RLU"/>
    <property type="match status" value="1"/>
</dbReference>
<dbReference type="InterPro" id="IPR002942">
    <property type="entry name" value="S4_RNA-bd"/>
</dbReference>
<sequence length="358" mass="39684">MSGDEIRELIADGSATDLRLDRYLSTATGLPRSQIQRLIKADRVLVDGRHPKASATAHPGQHISLSIPPPQPSTLTPEPIPLDILYEDTDILVLNKSAGLVVHPAPGHQTGTLVHAILHHCPDLPGIGEERRPGIVHRLDKETSGVMVVAKTDTAMASLATQFKGRRVKKTYIALVHGEVKQPEGKIEADIGRHERDRKRMAVCTRKGREAVTIYRVMKRLNGSTLLQLQPHTGRTHQIRVHLSAIGHPVVGDKLYGGRRERKWRMESGEWRVEAERHLLHAWKLGLFHPRTDEWMEFEAPLPLDFTSWLHAEPSTGTTPLGSPPASGSSGHLAPRTSHRSRFLHRHDSGGATPQDLS</sequence>
<dbReference type="InterPro" id="IPR036986">
    <property type="entry name" value="S4_RNA-bd_sf"/>
</dbReference>
<feature type="domain" description="RNA-binding S4" evidence="7">
    <location>
        <begin position="18"/>
        <end position="81"/>
    </location>
</feature>
<comment type="catalytic activity">
    <reaction evidence="5">
        <text>a uridine in RNA = a pseudouridine in RNA</text>
        <dbReference type="Rhea" id="RHEA:48348"/>
        <dbReference type="Rhea" id="RHEA-COMP:12068"/>
        <dbReference type="Rhea" id="RHEA-COMP:12069"/>
        <dbReference type="ChEBI" id="CHEBI:65314"/>
        <dbReference type="ChEBI" id="CHEBI:65315"/>
    </reaction>
</comment>
<keyword evidence="9" id="KW-1185">Reference proteome</keyword>
<dbReference type="CDD" id="cd00165">
    <property type="entry name" value="S4"/>
    <property type="match status" value="1"/>
</dbReference>
<dbReference type="AlphaFoldDB" id="A0A2T4TVU8"/>
<dbReference type="SUPFAM" id="SSF55174">
    <property type="entry name" value="Alpha-L RNA-binding motif"/>
    <property type="match status" value="1"/>
</dbReference>
<comment type="function">
    <text evidence="5">Responsible for synthesis of pseudouridine from uracil.</text>
</comment>